<name>A0ABR2VS98_9FUNG</name>
<dbReference type="Proteomes" id="UP001479436">
    <property type="component" value="Unassembled WGS sequence"/>
</dbReference>
<feature type="compositionally biased region" description="Polar residues" evidence="1">
    <location>
        <begin position="101"/>
        <end position="117"/>
    </location>
</feature>
<proteinExistence type="predicted"/>
<evidence type="ECO:0000313" key="2">
    <source>
        <dbReference type="EMBL" id="KAK9696517.1"/>
    </source>
</evidence>
<protein>
    <submittedName>
        <fullName evidence="2">Uncharacterized protein</fullName>
    </submittedName>
</protein>
<organism evidence="2 3">
    <name type="scientific">Basidiobolus ranarum</name>
    <dbReference type="NCBI Taxonomy" id="34480"/>
    <lineage>
        <taxon>Eukaryota</taxon>
        <taxon>Fungi</taxon>
        <taxon>Fungi incertae sedis</taxon>
        <taxon>Zoopagomycota</taxon>
        <taxon>Entomophthoromycotina</taxon>
        <taxon>Basidiobolomycetes</taxon>
        <taxon>Basidiobolales</taxon>
        <taxon>Basidiobolaceae</taxon>
        <taxon>Basidiobolus</taxon>
    </lineage>
</organism>
<keyword evidence="3" id="KW-1185">Reference proteome</keyword>
<gene>
    <name evidence="2" type="ORF">K7432_012415</name>
</gene>
<feature type="compositionally biased region" description="Polar residues" evidence="1">
    <location>
        <begin position="125"/>
        <end position="136"/>
    </location>
</feature>
<dbReference type="EMBL" id="JASJQH010007952">
    <property type="protein sequence ID" value="KAK9696517.1"/>
    <property type="molecule type" value="Genomic_DNA"/>
</dbReference>
<sequence length="136" mass="14763">DADDGDGDPEYSNFDNIYDRLLHCTRLYAGSISKFSTSANVPNSTALFSASLNASHLKRASSFKPNTLGSKGSPGMFHINSIPKGVKPELPTYINMYGKSMNGNPSKMSKNSIQHQPNELHGLPNESTSFPSSPRQ</sequence>
<feature type="region of interest" description="Disordered" evidence="1">
    <location>
        <begin position="97"/>
        <end position="136"/>
    </location>
</feature>
<evidence type="ECO:0000313" key="3">
    <source>
        <dbReference type="Proteomes" id="UP001479436"/>
    </source>
</evidence>
<evidence type="ECO:0000256" key="1">
    <source>
        <dbReference type="SAM" id="MobiDB-lite"/>
    </source>
</evidence>
<reference evidence="2 3" key="1">
    <citation type="submission" date="2023-04" db="EMBL/GenBank/DDBJ databases">
        <title>Genome of Basidiobolus ranarum AG-B5.</title>
        <authorList>
            <person name="Stajich J.E."/>
            <person name="Carter-House D."/>
            <person name="Gryganskyi A."/>
        </authorList>
    </citation>
    <scope>NUCLEOTIDE SEQUENCE [LARGE SCALE GENOMIC DNA]</scope>
    <source>
        <strain evidence="2 3">AG-B5</strain>
    </source>
</reference>
<feature type="non-terminal residue" evidence="2">
    <location>
        <position position="1"/>
    </location>
</feature>
<accession>A0ABR2VS98</accession>
<comment type="caution">
    <text evidence="2">The sequence shown here is derived from an EMBL/GenBank/DDBJ whole genome shotgun (WGS) entry which is preliminary data.</text>
</comment>